<keyword evidence="3" id="KW-0272">Extracellular matrix</keyword>
<dbReference type="Pfam" id="PF07546">
    <property type="entry name" value="EMI"/>
    <property type="match status" value="1"/>
</dbReference>
<feature type="signal peptide" evidence="6">
    <location>
        <begin position="1"/>
        <end position="22"/>
    </location>
</feature>
<dbReference type="GO" id="GO:0031012">
    <property type="term" value="C:extracellular matrix"/>
    <property type="evidence" value="ECO:0007669"/>
    <property type="project" value="TreeGrafter"/>
</dbReference>
<keyword evidence="9" id="KW-1185">Reference proteome</keyword>
<protein>
    <recommendedName>
        <fullName evidence="7">EMI domain-containing protein</fullName>
    </recommendedName>
</protein>
<evidence type="ECO:0000256" key="1">
    <source>
        <dbReference type="ARBA" id="ARBA00004498"/>
    </source>
</evidence>
<evidence type="ECO:0000256" key="2">
    <source>
        <dbReference type="ARBA" id="ARBA00022525"/>
    </source>
</evidence>
<gene>
    <name evidence="8" type="ORF">ABG768_015979</name>
</gene>
<reference evidence="8 9" key="1">
    <citation type="submission" date="2024-05" db="EMBL/GenBank/DDBJ databases">
        <title>A high-quality chromosomal-level genome assembly of Topmouth culter (Culter alburnus).</title>
        <authorList>
            <person name="Zhao H."/>
        </authorList>
    </citation>
    <scope>NUCLEOTIDE SEQUENCE [LARGE SCALE GENOMIC DNA]</scope>
    <source>
        <strain evidence="8">CATC2023</strain>
        <tissue evidence="8">Muscle</tissue>
    </source>
</reference>
<comment type="subcellular location">
    <subcellularLocation>
        <location evidence="1">Secreted</location>
        <location evidence="1">Extracellular space</location>
        <location evidence="1">Extracellular matrix</location>
    </subcellularLocation>
</comment>
<organism evidence="8 9">
    <name type="scientific">Culter alburnus</name>
    <name type="common">Topmouth culter</name>
    <dbReference type="NCBI Taxonomy" id="194366"/>
    <lineage>
        <taxon>Eukaryota</taxon>
        <taxon>Metazoa</taxon>
        <taxon>Chordata</taxon>
        <taxon>Craniata</taxon>
        <taxon>Vertebrata</taxon>
        <taxon>Euteleostomi</taxon>
        <taxon>Actinopterygii</taxon>
        <taxon>Neopterygii</taxon>
        <taxon>Teleostei</taxon>
        <taxon>Ostariophysi</taxon>
        <taxon>Cypriniformes</taxon>
        <taxon>Xenocyprididae</taxon>
        <taxon>Xenocypridinae</taxon>
        <taxon>Culter</taxon>
    </lineage>
</organism>
<comment type="caution">
    <text evidence="8">The sequence shown here is derived from an EMBL/GenBank/DDBJ whole genome shotgun (WGS) entry which is preliminary data.</text>
</comment>
<proteinExistence type="predicted"/>
<dbReference type="GO" id="GO:0005576">
    <property type="term" value="C:extracellular region"/>
    <property type="evidence" value="ECO:0007669"/>
    <property type="project" value="UniProtKB-SubCell"/>
</dbReference>
<dbReference type="InterPro" id="IPR011489">
    <property type="entry name" value="EMI_domain"/>
</dbReference>
<dbReference type="PANTHER" id="PTHR15427:SF2">
    <property type="entry name" value="EMILIN-3"/>
    <property type="match status" value="1"/>
</dbReference>
<evidence type="ECO:0000256" key="3">
    <source>
        <dbReference type="ARBA" id="ARBA00022530"/>
    </source>
</evidence>
<dbReference type="Proteomes" id="UP001479290">
    <property type="component" value="Unassembled WGS sequence"/>
</dbReference>
<accession>A0AAW1YXG3</accession>
<dbReference type="EMBL" id="JAWDJR010000022">
    <property type="protein sequence ID" value="KAK9953859.1"/>
    <property type="molecule type" value="Genomic_DNA"/>
</dbReference>
<evidence type="ECO:0000256" key="5">
    <source>
        <dbReference type="ARBA" id="ARBA00023157"/>
    </source>
</evidence>
<dbReference type="PROSITE" id="PS51041">
    <property type="entry name" value="EMI"/>
    <property type="match status" value="1"/>
</dbReference>
<dbReference type="AlphaFoldDB" id="A0AAW1YXG3"/>
<evidence type="ECO:0000256" key="4">
    <source>
        <dbReference type="ARBA" id="ARBA00022729"/>
    </source>
</evidence>
<feature type="chain" id="PRO_5044002319" description="EMI domain-containing protein" evidence="6">
    <location>
        <begin position="23"/>
        <end position="798"/>
    </location>
</feature>
<dbReference type="InterPro" id="IPR050392">
    <property type="entry name" value="Collagen/C1q_domain"/>
</dbReference>
<dbReference type="PANTHER" id="PTHR15427">
    <property type="entry name" value="EMILIN ELASTIN MICROFIBRIL INTERFACE-LOCATED PROTEIN ELASTIN MICROFIBRIL INTERFACER"/>
    <property type="match status" value="1"/>
</dbReference>
<evidence type="ECO:0000259" key="7">
    <source>
        <dbReference type="PROSITE" id="PS51041"/>
    </source>
</evidence>
<evidence type="ECO:0000313" key="9">
    <source>
        <dbReference type="Proteomes" id="UP001479290"/>
    </source>
</evidence>
<keyword evidence="5" id="KW-1015">Disulfide bond</keyword>
<evidence type="ECO:0000256" key="6">
    <source>
        <dbReference type="SAM" id="SignalP"/>
    </source>
</evidence>
<sequence length="798" mass="88577">MRGIFTCGGLLLVTLLLTSVDAKGILYGSPYRYNLHKSGSVPQYNPGKPMGHHKNFCAYVVQKNVTCVMQDGVATYVKPEYTTKCIWGQKCPVLMYRTLYKLQYKIGYKTITELEWRCCPGYSGENCFDGPTSDPDAMMPPFKGSFPRPGVKGYPRGHPRIPFPGGHPDNKPIPSGFIPPETPKTSYGPKAGVSGERLDRIEENLRKLSQDLDTLNGMVIGMEERLRISLREDTKKMLTSLLGGAPRLLDTSVGFGLIPEGTPNGLDGDENLPGFGELVGRVMEVKDELKVKSDMLDEIRGMVMGHDGQLKRLIDTATGRPIPGDQRHLEELLDSRLAGVRADVLDGFERRLTGLETHCDERIGQVQQQCHKEHLTGQEQIQLSLDGRETGLRKELGELQAQIQGLTVTESCCGDINSLTQRMFQLEDSVTGLTESQRQLQVDMTDQTLHIETLLENRLVYMEGRINASEHGHQDGLEPGFSSLDGFKTLLDDKLKTLERRLFVAVEELSNATALALLEGQVVPALETEIDSVRRRVEADLDGMQKQMSVLELLCTSACSPASSPETALIQTEVEDCKETEKKMMDRLDVHSSKLDHFNNTLQGLLTQLSQEDTEGSIQGEITLLKINVNSVNRTLKGLRDSVSLFAREVGQVNSTWQERESRLVSQVQGISDLVERQASMLGAGERRLIQLKAELQGLRRRLAGELQGCRTTTLGMQQEVMGVESRITQVEGQCGSLGELADDLERIRSELERHSVSFLEQVNGTLESHSEQLVQLKDGLKDCMSKTDPARPRGDGQ</sequence>
<keyword evidence="2" id="KW-0964">Secreted</keyword>
<keyword evidence="4 6" id="KW-0732">Signal</keyword>
<evidence type="ECO:0000313" key="8">
    <source>
        <dbReference type="EMBL" id="KAK9953859.1"/>
    </source>
</evidence>
<feature type="domain" description="EMI" evidence="7">
    <location>
        <begin position="53"/>
        <end position="129"/>
    </location>
</feature>
<name>A0AAW1YXG3_CULAL</name>